<proteinExistence type="predicted"/>
<feature type="transmembrane region" description="Helical" evidence="2">
    <location>
        <begin position="339"/>
        <end position="359"/>
    </location>
</feature>
<dbReference type="EMBL" id="MCAQ01000027">
    <property type="protein sequence ID" value="RKF32580.1"/>
    <property type="molecule type" value="Genomic_DNA"/>
</dbReference>
<dbReference type="Pfam" id="PF07696">
    <property type="entry name" value="7TMR-DISMED2"/>
    <property type="match status" value="1"/>
</dbReference>
<evidence type="ECO:0000256" key="1">
    <source>
        <dbReference type="SAM" id="Coils"/>
    </source>
</evidence>
<gene>
    <name evidence="5" type="ORF">BCY89_15545</name>
</gene>
<comment type="caution">
    <text evidence="5">The sequence shown here is derived from an EMBL/GenBank/DDBJ whole genome shotgun (WGS) entry which is preliminary data.</text>
</comment>
<keyword evidence="2" id="KW-0812">Transmembrane</keyword>
<feature type="transmembrane region" description="Helical" evidence="2">
    <location>
        <begin position="371"/>
        <end position="391"/>
    </location>
</feature>
<keyword evidence="6" id="KW-1185">Reference proteome</keyword>
<evidence type="ECO:0000256" key="2">
    <source>
        <dbReference type="SAM" id="Phobius"/>
    </source>
</evidence>
<protein>
    <submittedName>
        <fullName evidence="5">Chromosome partitioning protein ParA</fullName>
    </submittedName>
</protein>
<dbReference type="Gene3D" id="2.60.40.2380">
    <property type="match status" value="1"/>
</dbReference>
<feature type="transmembrane region" description="Helical" evidence="2">
    <location>
        <begin position="252"/>
        <end position="276"/>
    </location>
</feature>
<name>A0A420FI37_9SPHI</name>
<feature type="coiled-coil region" evidence="1">
    <location>
        <begin position="402"/>
        <end position="497"/>
    </location>
</feature>
<evidence type="ECO:0000259" key="3">
    <source>
        <dbReference type="Pfam" id="PF07695"/>
    </source>
</evidence>
<dbReference type="AlphaFoldDB" id="A0A420FI37"/>
<sequence>MYTVKRMKIRGFALLLLLFQMGLLFGQKPIALLPGTAEHIFKTTEVYYIEDSANALSFAEIRSAEHAEQFKPNERYYPKNFNRSSTYWFRVRMSFDQHISRDRIIELFDQTADMVEAFIPNGTGGFVHYQAGASIDFENRQFMHKNFEFLIPTLQKGTYEAYFKVRSRQMVNVILVYRTLDRFVQYTLTEYFTFGLFYGMIILFSFNNLLMYFAVRGRQYLYYVLYILCVGLYEMSSDGIAFQYLWPENPWFNQYATAVFVCCVSVFALLFTKSLLHVKQKEPKLNRLLDLVIILRIAFFLYCLAFNQNWFIYKFVEIVPLSVAFFSGIWLWKKNYRPARYFVLAYTFLFLGFVLKVIYVLGYARFLPSSIGHYSITFGFVLEMTFLSFAIHDKVRLLKSKKERAQKRVIEQMQINEKLQEKHNRDLERKVQERTLEVMQKSKELLEKSEIINDQNRELKEMNSLLWAQSEEIGRMNQLLTKDNKNLQTNIERITDDRVLSKEMNFEEFGVKYPDKETCYKVLSELKWKKEYRCIKCGYDNYCVGKTPYSRRCTKCTYEESVLNNTIFENVRIPINKAFYLVYLVHFHQGDISSYKLSQKLGIRQSTCWNYASKVKDILTTSGKKHKKNEKSGWTRLVLQALDRPT</sequence>
<evidence type="ECO:0000313" key="5">
    <source>
        <dbReference type="EMBL" id="RKF32580.1"/>
    </source>
</evidence>
<dbReference type="Proteomes" id="UP000286402">
    <property type="component" value="Unassembled WGS sequence"/>
</dbReference>
<feature type="transmembrane region" description="Helical" evidence="2">
    <location>
        <begin position="191"/>
        <end position="213"/>
    </location>
</feature>
<dbReference type="InterPro" id="IPR011623">
    <property type="entry name" value="7TMR_DISM_rcpt_extracell_dom1"/>
</dbReference>
<feature type="domain" description="7TM-DISM receptor extracellular" evidence="4">
    <location>
        <begin position="44"/>
        <end position="175"/>
    </location>
</feature>
<keyword evidence="1" id="KW-0175">Coiled coil</keyword>
<feature type="transmembrane region" description="Helical" evidence="2">
    <location>
        <begin position="220"/>
        <end position="246"/>
    </location>
</feature>
<accession>A0A420FI37</accession>
<feature type="domain" description="7TM-DISM receptor extracellular" evidence="3">
    <location>
        <begin position="190"/>
        <end position="393"/>
    </location>
</feature>
<dbReference type="Pfam" id="PF07695">
    <property type="entry name" value="7TMR-DISM_7TM"/>
    <property type="match status" value="1"/>
</dbReference>
<keyword evidence="2" id="KW-0472">Membrane</keyword>
<dbReference type="InterPro" id="IPR011622">
    <property type="entry name" value="7TMR_DISM_rcpt_extracell_dom2"/>
</dbReference>
<evidence type="ECO:0000313" key="6">
    <source>
        <dbReference type="Proteomes" id="UP000286402"/>
    </source>
</evidence>
<feature type="transmembrane region" description="Helical" evidence="2">
    <location>
        <begin position="288"/>
        <end position="305"/>
    </location>
</feature>
<keyword evidence="2" id="KW-1133">Transmembrane helix</keyword>
<organism evidence="5 6">
    <name type="scientific">Sphingobacterium siyangense</name>
    <dbReference type="NCBI Taxonomy" id="459529"/>
    <lineage>
        <taxon>Bacteria</taxon>
        <taxon>Pseudomonadati</taxon>
        <taxon>Bacteroidota</taxon>
        <taxon>Sphingobacteriia</taxon>
        <taxon>Sphingobacteriales</taxon>
        <taxon>Sphingobacteriaceae</taxon>
        <taxon>Sphingobacterium</taxon>
    </lineage>
</organism>
<feature type="transmembrane region" description="Helical" evidence="2">
    <location>
        <begin position="311"/>
        <end position="332"/>
    </location>
</feature>
<reference evidence="5 6" key="1">
    <citation type="submission" date="2016-07" db="EMBL/GenBank/DDBJ databases">
        <title>Genome analysis of Sphingobacterium siyangense T12B17.</title>
        <authorList>
            <person name="Xu D."/>
            <person name="Su Y."/>
            <person name="Zheng S."/>
        </authorList>
    </citation>
    <scope>NUCLEOTIDE SEQUENCE [LARGE SCALE GENOMIC DNA]</scope>
    <source>
        <strain evidence="5 6">T12B17</strain>
    </source>
</reference>
<evidence type="ECO:0000259" key="4">
    <source>
        <dbReference type="Pfam" id="PF07696"/>
    </source>
</evidence>